<comment type="caution">
    <text evidence="3">The sequence shown here is derived from an EMBL/GenBank/DDBJ whole genome shotgun (WGS) entry which is preliminary data.</text>
</comment>
<feature type="compositionally biased region" description="Basic and acidic residues" evidence="1">
    <location>
        <begin position="181"/>
        <end position="195"/>
    </location>
</feature>
<feature type="compositionally biased region" description="Basic and acidic residues" evidence="1">
    <location>
        <begin position="36"/>
        <end position="53"/>
    </location>
</feature>
<proteinExistence type="predicted"/>
<evidence type="ECO:0000256" key="1">
    <source>
        <dbReference type="SAM" id="MobiDB-lite"/>
    </source>
</evidence>
<accession>A0A3D8RN99</accession>
<keyword evidence="2" id="KW-1133">Transmembrane helix</keyword>
<feature type="compositionally biased region" description="Polar residues" evidence="1">
    <location>
        <begin position="55"/>
        <end position="70"/>
    </location>
</feature>
<feature type="region of interest" description="Disordered" evidence="1">
    <location>
        <begin position="24"/>
        <end position="70"/>
    </location>
</feature>
<evidence type="ECO:0000256" key="2">
    <source>
        <dbReference type="SAM" id="Phobius"/>
    </source>
</evidence>
<gene>
    <name evidence="3" type="ORF">BP6252_06560</name>
</gene>
<evidence type="ECO:0000313" key="3">
    <source>
        <dbReference type="EMBL" id="RDW75418.1"/>
    </source>
</evidence>
<dbReference type="AlphaFoldDB" id="A0A3D8RN99"/>
<keyword evidence="2" id="KW-0812">Transmembrane</keyword>
<keyword evidence="2" id="KW-0472">Membrane</keyword>
<keyword evidence="4" id="KW-1185">Reference proteome</keyword>
<feature type="transmembrane region" description="Helical" evidence="2">
    <location>
        <begin position="146"/>
        <end position="167"/>
    </location>
</feature>
<evidence type="ECO:0000313" key="4">
    <source>
        <dbReference type="Proteomes" id="UP000256645"/>
    </source>
</evidence>
<sequence length="267" mass="29117">MDYKTTLPESLIKSRHRQFYENHNQRGNEGATRALSHRDDKHHGGKNYDDKSSTRKAVSTTTPSGRTSFSTLITSNRTSLMPTLATARANITSKTTLSTTVSSTSNAITSTASVASIILTATAAQSIATGLGDQPVPKISNNRSDASIALVVFGIAGTVFALLILVLRYGKKKEYLGGAPDEAKSLDRRRSEGRISRSWGGPTTTKTEIYDDYPIFIPPPTQPGGVYYNEKLEYDRAQPEPPLTMFPQHPMLTLNRSQNAPGSYYGI</sequence>
<feature type="region of interest" description="Disordered" evidence="1">
    <location>
        <begin position="178"/>
        <end position="203"/>
    </location>
</feature>
<protein>
    <submittedName>
        <fullName evidence="3">Uncharacterized protein</fullName>
    </submittedName>
</protein>
<dbReference type="Proteomes" id="UP000256645">
    <property type="component" value="Unassembled WGS sequence"/>
</dbReference>
<dbReference type="EMBL" id="PDLM01000006">
    <property type="protein sequence ID" value="RDW75418.1"/>
    <property type="molecule type" value="Genomic_DNA"/>
</dbReference>
<name>A0A3D8RN99_9HELO</name>
<organism evidence="3 4">
    <name type="scientific">Coleophoma cylindrospora</name>
    <dbReference type="NCBI Taxonomy" id="1849047"/>
    <lineage>
        <taxon>Eukaryota</taxon>
        <taxon>Fungi</taxon>
        <taxon>Dikarya</taxon>
        <taxon>Ascomycota</taxon>
        <taxon>Pezizomycotina</taxon>
        <taxon>Leotiomycetes</taxon>
        <taxon>Helotiales</taxon>
        <taxon>Dermateaceae</taxon>
        <taxon>Coleophoma</taxon>
    </lineage>
</organism>
<reference evidence="3 4" key="1">
    <citation type="journal article" date="2018" name="IMA Fungus">
        <title>IMA Genome-F 9: Draft genome sequence of Annulohypoxylon stygium, Aspergillus mulundensis, Berkeleyomyces basicola (syn. Thielaviopsis basicola), Ceratocystis smalleyi, two Cercospora beticola strains, Coleophoma cylindrospora, Fusarium fracticaudum, Phialophora cf. hyalina, and Morchella septimelata.</title>
        <authorList>
            <person name="Wingfield B.D."/>
            <person name="Bills G.F."/>
            <person name="Dong Y."/>
            <person name="Huang W."/>
            <person name="Nel W.J."/>
            <person name="Swalarsk-Parry B.S."/>
            <person name="Vaghefi N."/>
            <person name="Wilken P.M."/>
            <person name="An Z."/>
            <person name="de Beer Z.W."/>
            <person name="De Vos L."/>
            <person name="Chen L."/>
            <person name="Duong T.A."/>
            <person name="Gao Y."/>
            <person name="Hammerbacher A."/>
            <person name="Kikkert J.R."/>
            <person name="Li Y."/>
            <person name="Li H."/>
            <person name="Li K."/>
            <person name="Li Q."/>
            <person name="Liu X."/>
            <person name="Ma X."/>
            <person name="Naidoo K."/>
            <person name="Pethybridge S.J."/>
            <person name="Sun J."/>
            <person name="Steenkamp E.T."/>
            <person name="van der Nest M.A."/>
            <person name="van Wyk S."/>
            <person name="Wingfield M.J."/>
            <person name="Xiong C."/>
            <person name="Yue Q."/>
            <person name="Zhang X."/>
        </authorList>
    </citation>
    <scope>NUCLEOTIDE SEQUENCE [LARGE SCALE GENOMIC DNA]</scope>
    <source>
        <strain evidence="3 4">BP6252</strain>
    </source>
</reference>